<dbReference type="Gene3D" id="3.40.50.1000">
    <property type="entry name" value="HAD superfamily/HAD-like"/>
    <property type="match status" value="1"/>
</dbReference>
<gene>
    <name evidence="1" type="ORF">H9X83_11290</name>
</gene>
<evidence type="ECO:0000313" key="1">
    <source>
        <dbReference type="EMBL" id="MBM6878733.1"/>
    </source>
</evidence>
<proteinExistence type="predicted"/>
<evidence type="ECO:0000313" key="2">
    <source>
        <dbReference type="Proteomes" id="UP000729290"/>
    </source>
</evidence>
<keyword evidence="2" id="KW-1185">Reference proteome</keyword>
<name>A0ABS2GD74_9FIRM</name>
<comment type="caution">
    <text evidence="1">The sequence shown here is derived from an EMBL/GenBank/DDBJ whole genome shotgun (WGS) entry which is preliminary data.</text>
</comment>
<dbReference type="InterPro" id="IPR036412">
    <property type="entry name" value="HAD-like_sf"/>
</dbReference>
<protein>
    <submittedName>
        <fullName evidence="1">HAD family phosphatase</fullName>
    </submittedName>
</protein>
<dbReference type="NCBIfam" id="TIGR00099">
    <property type="entry name" value="Cof-subfamily"/>
    <property type="match status" value="1"/>
</dbReference>
<dbReference type="EMBL" id="JACSNV010000020">
    <property type="protein sequence ID" value="MBM6878733.1"/>
    <property type="molecule type" value="Genomic_DNA"/>
</dbReference>
<accession>A0ABS2GD74</accession>
<dbReference type="RefSeq" id="WP_205134393.1">
    <property type="nucleotide sequence ID" value="NZ_JACSNT010000018.1"/>
</dbReference>
<organism evidence="1 2">
    <name type="scientific">Anaerotignum lactatifermentans</name>
    <dbReference type="NCBI Taxonomy" id="160404"/>
    <lineage>
        <taxon>Bacteria</taxon>
        <taxon>Bacillati</taxon>
        <taxon>Bacillota</taxon>
        <taxon>Clostridia</taxon>
        <taxon>Lachnospirales</taxon>
        <taxon>Anaerotignaceae</taxon>
        <taxon>Anaerotignum</taxon>
    </lineage>
</organism>
<dbReference type="Gene3D" id="3.30.1240.10">
    <property type="match status" value="1"/>
</dbReference>
<dbReference type="InterPro" id="IPR006379">
    <property type="entry name" value="HAD-SF_hydro_IIB"/>
</dbReference>
<dbReference type="Pfam" id="PF08282">
    <property type="entry name" value="Hydrolase_3"/>
    <property type="match status" value="1"/>
</dbReference>
<dbReference type="SUPFAM" id="SSF56784">
    <property type="entry name" value="HAD-like"/>
    <property type="match status" value="1"/>
</dbReference>
<dbReference type="SFLD" id="SFLDS00003">
    <property type="entry name" value="Haloacid_Dehalogenase"/>
    <property type="match status" value="1"/>
</dbReference>
<dbReference type="InterPro" id="IPR023214">
    <property type="entry name" value="HAD_sf"/>
</dbReference>
<dbReference type="PROSITE" id="PS01228">
    <property type="entry name" value="COF_1"/>
    <property type="match status" value="1"/>
</dbReference>
<dbReference type="NCBIfam" id="TIGR01484">
    <property type="entry name" value="HAD-SF-IIB"/>
    <property type="match status" value="1"/>
</dbReference>
<dbReference type="CDD" id="cd07516">
    <property type="entry name" value="HAD_Pase"/>
    <property type="match status" value="1"/>
</dbReference>
<dbReference type="InterPro" id="IPR000150">
    <property type="entry name" value="Cof"/>
</dbReference>
<dbReference type="SFLD" id="SFLDG01140">
    <property type="entry name" value="C2.B:_Phosphomannomutase_and_P"/>
    <property type="match status" value="1"/>
</dbReference>
<dbReference type="PANTHER" id="PTHR10000">
    <property type="entry name" value="PHOSPHOSERINE PHOSPHATASE"/>
    <property type="match status" value="1"/>
</dbReference>
<sequence length="279" mass="31224">MRQIQLVASDLDGTLLTSQKELTPRVQRALTAINDMGIYFVPSTGRPFGAVPACIRELPFLKYVITSNGASVYDAVEKKDLFRHLLPPEAVDHTMVLAKDLPVLMEFFIDGKAYIDEEALEHLSSFHLRESHAKYIRATRIPVKNFLKELERNKNRLENINLVFHDMDLRQKTWDLLRAENYASVTASSEKNIEITSLLATKANALSHLCEILGIDRENVLAMGDRDNDLPMLEFAGIGVAMENGEEHIKSAADIVTASCDDFGAAMILEEIIKKGVPK</sequence>
<dbReference type="Proteomes" id="UP000729290">
    <property type="component" value="Unassembled WGS sequence"/>
</dbReference>
<dbReference type="PRINTS" id="PR00119">
    <property type="entry name" value="CATATPASE"/>
</dbReference>
<reference evidence="1 2" key="1">
    <citation type="journal article" date="2021" name="Sci. Rep.">
        <title>The distribution of antibiotic resistance genes in chicken gut microbiota commensals.</title>
        <authorList>
            <person name="Juricova H."/>
            <person name="Matiasovicova J."/>
            <person name="Kubasova T."/>
            <person name="Cejkova D."/>
            <person name="Rychlik I."/>
        </authorList>
    </citation>
    <scope>NUCLEOTIDE SEQUENCE [LARGE SCALE GENOMIC DNA]</scope>
    <source>
        <strain evidence="1 2">An431b</strain>
    </source>
</reference>
<dbReference type="PANTHER" id="PTHR10000:SF8">
    <property type="entry name" value="HAD SUPERFAMILY HYDROLASE-LIKE, TYPE 3"/>
    <property type="match status" value="1"/>
</dbReference>